<accession>A0ABW1S4M6</accession>
<dbReference type="EMBL" id="JBHSSW010000002">
    <property type="protein sequence ID" value="MFC6196613.1"/>
    <property type="molecule type" value="Genomic_DNA"/>
</dbReference>
<keyword evidence="1" id="KW-0732">Signal</keyword>
<feature type="signal peptide" evidence="1">
    <location>
        <begin position="1"/>
        <end position="26"/>
    </location>
</feature>
<evidence type="ECO:0000313" key="2">
    <source>
        <dbReference type="EMBL" id="MFC6196613.1"/>
    </source>
</evidence>
<feature type="chain" id="PRO_5046832478" evidence="1">
    <location>
        <begin position="27"/>
        <end position="182"/>
    </location>
</feature>
<dbReference type="Proteomes" id="UP001596303">
    <property type="component" value="Unassembled WGS sequence"/>
</dbReference>
<gene>
    <name evidence="2" type="ORF">ACFQDM_00910</name>
</gene>
<name>A0ABW1S4M6_9PROT</name>
<protein>
    <submittedName>
        <fullName evidence="2">DUF3299 domain-containing protein</fullName>
    </submittedName>
</protein>
<reference evidence="3" key="1">
    <citation type="journal article" date="2019" name="Int. J. Syst. Evol. Microbiol.">
        <title>The Global Catalogue of Microorganisms (GCM) 10K type strain sequencing project: providing services to taxonomists for standard genome sequencing and annotation.</title>
        <authorList>
            <consortium name="The Broad Institute Genomics Platform"/>
            <consortium name="The Broad Institute Genome Sequencing Center for Infectious Disease"/>
            <person name="Wu L."/>
            <person name="Ma J."/>
        </authorList>
    </citation>
    <scope>NUCLEOTIDE SEQUENCE [LARGE SCALE GENOMIC DNA]</scope>
    <source>
        <strain evidence="3">CGMCC-1.15741</strain>
    </source>
</reference>
<evidence type="ECO:0000256" key="1">
    <source>
        <dbReference type="SAM" id="SignalP"/>
    </source>
</evidence>
<evidence type="ECO:0000313" key="3">
    <source>
        <dbReference type="Proteomes" id="UP001596303"/>
    </source>
</evidence>
<proteinExistence type="predicted"/>
<comment type="caution">
    <text evidence="2">The sequence shown here is derived from an EMBL/GenBank/DDBJ whole genome shotgun (WGS) entry which is preliminary data.</text>
</comment>
<dbReference type="RefSeq" id="WP_377374258.1">
    <property type="nucleotide sequence ID" value="NZ_JBHSSW010000002.1"/>
</dbReference>
<dbReference type="Gene3D" id="2.40.50.870">
    <property type="entry name" value="Protein of unknown function (DUF3299)"/>
    <property type="match status" value="1"/>
</dbReference>
<sequence length="182" mass="20211">MTFLKTFQTAGFVAMASLAMIAPAQAEETHAYEELAWEDLMPEGEEERLLEMYAQQQQSLYAMGNVAEGSAADKAVQFGTFNVVDDLNDTKIKLPGYTVPFEYGPNAEINEFLLVPYFGACLHAPPPPPNQTVYVISEKPIKIGDLAQAVWVEGTLKTQTQNSELADTAYTLILDNIEEYQY</sequence>
<dbReference type="Pfam" id="PF11736">
    <property type="entry name" value="DUF3299"/>
    <property type="match status" value="1"/>
</dbReference>
<organism evidence="2 3">
    <name type="scientific">Ponticaulis profundi</name>
    <dbReference type="NCBI Taxonomy" id="2665222"/>
    <lineage>
        <taxon>Bacteria</taxon>
        <taxon>Pseudomonadati</taxon>
        <taxon>Pseudomonadota</taxon>
        <taxon>Alphaproteobacteria</taxon>
        <taxon>Hyphomonadales</taxon>
        <taxon>Hyphomonadaceae</taxon>
        <taxon>Ponticaulis</taxon>
    </lineage>
</organism>
<keyword evidence="3" id="KW-1185">Reference proteome</keyword>
<dbReference type="InterPro" id="IPR021727">
    <property type="entry name" value="DUF3299"/>
</dbReference>